<organism evidence="2 3">
    <name type="scientific">Sneathiella chinensis</name>
    <dbReference type="NCBI Taxonomy" id="349750"/>
    <lineage>
        <taxon>Bacteria</taxon>
        <taxon>Pseudomonadati</taxon>
        <taxon>Pseudomonadota</taxon>
        <taxon>Alphaproteobacteria</taxon>
        <taxon>Sneathiellales</taxon>
        <taxon>Sneathiellaceae</taxon>
        <taxon>Sneathiella</taxon>
    </lineage>
</organism>
<gene>
    <name evidence="2" type="ORF">GCM10007924_26130</name>
</gene>
<feature type="region of interest" description="Disordered" evidence="1">
    <location>
        <begin position="223"/>
        <end position="263"/>
    </location>
</feature>
<dbReference type="InterPro" id="IPR011990">
    <property type="entry name" value="TPR-like_helical_dom_sf"/>
</dbReference>
<comment type="caution">
    <text evidence="2">The sequence shown here is derived from an EMBL/GenBank/DDBJ whole genome shotgun (WGS) entry which is preliminary data.</text>
</comment>
<dbReference type="SUPFAM" id="SSF48452">
    <property type="entry name" value="TPR-like"/>
    <property type="match status" value="1"/>
</dbReference>
<keyword evidence="3" id="KW-1185">Reference proteome</keyword>
<evidence type="ECO:0000313" key="3">
    <source>
        <dbReference type="Proteomes" id="UP001161409"/>
    </source>
</evidence>
<sequence>MMGAAFWGLMTLSAPVLSAEKVDIRAGEHPTYGRLVFDWGRAVKAAATVDGGYLVVRFEKPFSADLAKVSRDLDGYVGAGEFQDDGRTARFPLKGNFDLKTSSYGTVFVVDLKKGAGAKAAPAVKVRSGNHASFSRLVFDWPTQTGFSVQESGNGFVLSFDKAGSLDTAAVSRRLPDRLTGLKASTADGRTEVTVQTRGPVEVKSFRSGNSIAFDFSDEVPRAENTPSAKVIASKPAKDAGVQETGSAASAGQTTANAANTAAAEKPMPAVTAAPVAPVKAQPVAPRSLVPAQTAKPAAQQAVTPQGAGADVLTVSVGKLKDGFRLIFPWQQSTGMALFERAGAYWLIFDQKITLDFDALEGPYKLLVMRRKQLPHATATLARLDIRDGYAPAVARVGNEWQIDFRLGEAPVIEHLVDVQRQPASRGGARVFIPAVNNGDRITFEDPEAGDELVAIPLYSPSWGLDKIRLFSQFQVLPSVQGIALDPKDPSVVVEVERNGVVISADGGLQLSRTISREDLFADGDQTDRFSQQPDQAQLVRLNEWAQVSSRDFWDRKQLLQRKVARSPGPGRNAARMELAKFLVAHDFHADALGVLARIQADDPRADEDSVYRLLRGLSNLGMNHTEKAREDLFHPAFNGISEVAPWRAIAAGQQEDWKTARREILDGKPAFGVYNQDRQNRFHLLEAEAALADYDIERAMAALASLKVGIEGKTDPALLAKREYLEGVAAVRAGNLEEGILKFEQAMSYNIPPIEARARFEKVNAELAQGVLTTDEAIDAFKQMDFSWRGDGLELEIRKRIGDLLIATGRYSEGLEVFRSIVSTFPESPRARDIAREMNDLFNRLFLEGEADSLPPIKALALYYEYRELTPLGRKGDEMIRKLSDRLVEIDLLEQAAQLLDHQVNFRLKGEQKALTGTKLAAIHLWDGQPQEALNVLKKTRWRLLKDSVKQERLHIQSRAYAELADYEEALALLTEDKSEKADRLRLEIHWQAKDWPNTIKALEALLSRHGATGNAALSNEDRQLVMQLAVARSLANDAAGLAAMRKTYRAKIAETPDRDAFDLITDTTGGADVNFRERSSAIAKIGQLEGFMSSYREQLQNGEFWATN</sequence>
<evidence type="ECO:0000313" key="2">
    <source>
        <dbReference type="EMBL" id="GLQ07392.1"/>
    </source>
</evidence>
<dbReference type="EMBL" id="BSNF01000008">
    <property type="protein sequence ID" value="GLQ07392.1"/>
    <property type="molecule type" value="Genomic_DNA"/>
</dbReference>
<proteinExistence type="predicted"/>
<dbReference type="Gene3D" id="1.25.40.10">
    <property type="entry name" value="Tetratricopeptide repeat domain"/>
    <property type="match status" value="1"/>
</dbReference>
<name>A0ABQ5U7U5_9PROT</name>
<evidence type="ECO:0000256" key="1">
    <source>
        <dbReference type="SAM" id="MobiDB-lite"/>
    </source>
</evidence>
<reference evidence="2" key="2">
    <citation type="submission" date="2023-01" db="EMBL/GenBank/DDBJ databases">
        <title>Draft genome sequence of Sneathiella chinensis strain NBRC 103408.</title>
        <authorList>
            <person name="Sun Q."/>
            <person name="Mori K."/>
        </authorList>
    </citation>
    <scope>NUCLEOTIDE SEQUENCE</scope>
    <source>
        <strain evidence="2">NBRC 103408</strain>
    </source>
</reference>
<dbReference type="Proteomes" id="UP001161409">
    <property type="component" value="Unassembled WGS sequence"/>
</dbReference>
<accession>A0ABQ5U7U5</accession>
<reference evidence="2" key="1">
    <citation type="journal article" date="2014" name="Int. J. Syst. Evol. Microbiol.">
        <title>Complete genome of a new Firmicutes species belonging to the dominant human colonic microbiota ('Ruminococcus bicirculans') reveals two chromosomes and a selective capacity to utilize plant glucans.</title>
        <authorList>
            <consortium name="NISC Comparative Sequencing Program"/>
            <person name="Wegmann U."/>
            <person name="Louis P."/>
            <person name="Goesmann A."/>
            <person name="Henrissat B."/>
            <person name="Duncan S.H."/>
            <person name="Flint H.J."/>
        </authorList>
    </citation>
    <scope>NUCLEOTIDE SEQUENCE</scope>
    <source>
        <strain evidence="2">NBRC 103408</strain>
    </source>
</reference>
<feature type="compositionally biased region" description="Low complexity" evidence="1">
    <location>
        <begin position="245"/>
        <end position="263"/>
    </location>
</feature>
<evidence type="ECO:0008006" key="4">
    <source>
        <dbReference type="Google" id="ProtNLM"/>
    </source>
</evidence>
<protein>
    <recommendedName>
        <fullName evidence="4">Tetratricopeptide repeat protein</fullName>
    </recommendedName>
</protein>